<proteinExistence type="inferred from homology"/>
<comment type="similarity">
    <text evidence="1 3">Belongs to the type-B carboxylesterase/lipase family.</text>
</comment>
<evidence type="ECO:0000256" key="1">
    <source>
        <dbReference type="ARBA" id="ARBA00005964"/>
    </source>
</evidence>
<dbReference type="PROSITE" id="PS00122">
    <property type="entry name" value="CARBOXYLESTERASE_B_1"/>
    <property type="match status" value="1"/>
</dbReference>
<organism evidence="5 6">
    <name type="scientific">Burkholderia multivorans</name>
    <dbReference type="NCBI Taxonomy" id="87883"/>
    <lineage>
        <taxon>Bacteria</taxon>
        <taxon>Pseudomonadati</taxon>
        <taxon>Pseudomonadota</taxon>
        <taxon>Betaproteobacteria</taxon>
        <taxon>Burkholderiales</taxon>
        <taxon>Burkholderiaceae</taxon>
        <taxon>Burkholderia</taxon>
        <taxon>Burkholderia cepacia complex</taxon>
    </lineage>
</organism>
<dbReference type="Pfam" id="PF00135">
    <property type="entry name" value="COesterase"/>
    <property type="match status" value="1"/>
</dbReference>
<sequence>MTTQRRKAPGKTNRAVLKQETMMRLPALLTFPILAVALSACGGGSSSNSSDPTIAMTADGAVQGVAANGVVAYKGIPFAAPPVGSLRWRPPQPVAAWSGVRQATSFVHDCMQTSGPNSGLTVAPSEDCLYLNVWRPQNNTGKNLPVMVWIYGGAYVVGGTSMPRYDGTQFAKEGVVIVTINYRLGRFGFFAHPALTTAAAQSGETLANYGYMDQIAALKWVQRNISNFGGDPANVTIFGESAGGESIHNLLTSPSASGLFAKAIIESGNGRVNQYYGRTLTRNAKTVGASAEEQGASFASGLGINGSDASSLNALRALSADQVLDGLDTSTLNTSHSLATFSGGAIIDGKIVVDEPENQYKAGHFAKIPLMIGVNDADLGFPSRGVTTKEQAYAIFGPQNSSAAAAAFDPAGTASVASIESQISRVITMDEPARFVARIFTANGAPTYLYRFSYVAQSIRDKVAGATHGAEIPYVFDTLSSSYGTAITSQDEQVARNMIAYWTAFAKTGNPSNAGLINWPAYNTALDNQLEFNSAGTLQVNQPSPLKAQIDLVEPLNDANQTVNRQYQ</sequence>
<evidence type="ECO:0000259" key="4">
    <source>
        <dbReference type="Pfam" id="PF00135"/>
    </source>
</evidence>
<dbReference type="EC" id="3.1.1.-" evidence="3"/>
<dbReference type="InterPro" id="IPR029058">
    <property type="entry name" value="AB_hydrolase_fold"/>
</dbReference>
<evidence type="ECO:0000313" key="6">
    <source>
        <dbReference type="Proteomes" id="UP000237811"/>
    </source>
</evidence>
<feature type="domain" description="Carboxylesterase type B" evidence="4">
    <location>
        <begin position="53"/>
        <end position="537"/>
    </location>
</feature>
<comment type="caution">
    <text evidence="5">The sequence shown here is derived from an EMBL/GenBank/DDBJ whole genome shotgun (WGS) entry which is preliminary data.</text>
</comment>
<dbReference type="GO" id="GO:0016787">
    <property type="term" value="F:hydrolase activity"/>
    <property type="evidence" value="ECO:0007669"/>
    <property type="project" value="UniProtKB-KW"/>
</dbReference>
<protein>
    <recommendedName>
        <fullName evidence="3">Carboxylic ester hydrolase</fullName>
        <ecNumber evidence="3">3.1.1.-</ecNumber>
    </recommendedName>
</protein>
<gene>
    <name evidence="5" type="ORF">C6P99_20010</name>
</gene>
<evidence type="ECO:0000256" key="3">
    <source>
        <dbReference type="RuleBase" id="RU361235"/>
    </source>
</evidence>
<name>A0AB37AQU9_9BURK</name>
<dbReference type="AlphaFoldDB" id="A0AB37AQU9"/>
<dbReference type="Proteomes" id="UP000237811">
    <property type="component" value="Unassembled WGS sequence"/>
</dbReference>
<dbReference type="InterPro" id="IPR019819">
    <property type="entry name" value="Carboxylesterase_B_CS"/>
</dbReference>
<evidence type="ECO:0000313" key="5">
    <source>
        <dbReference type="EMBL" id="PRE44839.1"/>
    </source>
</evidence>
<dbReference type="InterPro" id="IPR002018">
    <property type="entry name" value="CarbesteraseB"/>
</dbReference>
<dbReference type="InterPro" id="IPR050309">
    <property type="entry name" value="Type-B_Carboxylest/Lipase"/>
</dbReference>
<keyword evidence="2 3" id="KW-0378">Hydrolase</keyword>
<dbReference type="InterPro" id="IPR019826">
    <property type="entry name" value="Carboxylesterase_B_AS"/>
</dbReference>
<reference evidence="5 6" key="1">
    <citation type="submission" date="2018-03" db="EMBL/GenBank/DDBJ databases">
        <authorList>
            <person name="Nguyen K."/>
            <person name="Fouts D."/>
            <person name="Sutton G."/>
        </authorList>
    </citation>
    <scope>NUCLEOTIDE SEQUENCE [LARGE SCALE GENOMIC DNA]</scope>
    <source>
        <strain evidence="5 6">AU14328</strain>
    </source>
</reference>
<accession>A0AB37AQU9</accession>
<dbReference type="PROSITE" id="PS00941">
    <property type="entry name" value="CARBOXYLESTERASE_B_2"/>
    <property type="match status" value="1"/>
</dbReference>
<dbReference type="Gene3D" id="3.40.50.1820">
    <property type="entry name" value="alpha/beta hydrolase"/>
    <property type="match status" value="1"/>
</dbReference>
<dbReference type="EMBL" id="PVFR01000060">
    <property type="protein sequence ID" value="PRE44839.1"/>
    <property type="molecule type" value="Genomic_DNA"/>
</dbReference>
<dbReference type="PANTHER" id="PTHR11559">
    <property type="entry name" value="CARBOXYLESTERASE"/>
    <property type="match status" value="1"/>
</dbReference>
<dbReference type="RefSeq" id="WP_105777690.1">
    <property type="nucleotide sequence ID" value="NZ_PVFQ01000087.1"/>
</dbReference>
<dbReference type="SUPFAM" id="SSF53474">
    <property type="entry name" value="alpha/beta-Hydrolases"/>
    <property type="match status" value="1"/>
</dbReference>
<evidence type="ECO:0000256" key="2">
    <source>
        <dbReference type="ARBA" id="ARBA00022801"/>
    </source>
</evidence>